<dbReference type="RefSeq" id="YP_010842076.1">
    <property type="nucleotide sequence ID" value="NC_079139.1"/>
</dbReference>
<dbReference type="InterPro" id="IPR017549">
    <property type="entry name" value="APMV_L690"/>
</dbReference>
<evidence type="ECO:0000313" key="2">
    <source>
        <dbReference type="Proteomes" id="UP001321479"/>
    </source>
</evidence>
<protein>
    <submittedName>
        <fullName evidence="1">NHL-repeat-containing protein</fullName>
    </submittedName>
</protein>
<keyword evidence="2" id="KW-1185">Reference proteome</keyword>
<dbReference type="Proteomes" id="UP001321479">
    <property type="component" value="Segment"/>
</dbReference>
<organism evidence="1 2">
    <name type="scientific">Cotonvirus japonicus</name>
    <dbReference type="NCBI Taxonomy" id="2811091"/>
    <lineage>
        <taxon>Viruses</taxon>
        <taxon>Varidnaviria</taxon>
        <taxon>Bamfordvirae</taxon>
        <taxon>Nucleocytoviricota</taxon>
        <taxon>Megaviricetes</taxon>
        <taxon>Imitervirales</taxon>
        <taxon>Mimiviridae</taxon>
        <taxon>Megamimivirinae</taxon>
        <taxon>Cotonvirus</taxon>
        <taxon>Cotonvirus japonicum</taxon>
    </lineage>
</organism>
<name>A0ABM7NTG3_9VIRU</name>
<reference evidence="1 2" key="1">
    <citation type="submission" date="2021-02" db="EMBL/GenBank/DDBJ databases">
        <title>Cotonvirus japonicus, which uses Golgi apparatus of host cells for its virion factory, phylogenetically links tailed tupanvirus and icosahedral mimivirus.</title>
        <authorList>
            <person name="Takahashi H."/>
            <person name="Fukaya S."/>
            <person name="Song C."/>
            <person name="Murata K."/>
            <person name="Takemura M."/>
        </authorList>
    </citation>
    <scope>NUCLEOTIDE SEQUENCE [LARGE SCALE GENOMIC DNA]</scope>
</reference>
<proteinExistence type="predicted"/>
<dbReference type="EMBL" id="AP024483">
    <property type="protein sequence ID" value="BCS83468.1"/>
    <property type="molecule type" value="Genomic_DNA"/>
</dbReference>
<dbReference type="GeneID" id="80558673"/>
<dbReference type="SUPFAM" id="SSF63825">
    <property type="entry name" value="YWTD domain"/>
    <property type="match status" value="1"/>
</dbReference>
<dbReference type="InterPro" id="IPR011042">
    <property type="entry name" value="6-blade_b-propeller_TolB-like"/>
</dbReference>
<sequence length="411" mass="45883">MASYRDMNIRRQIIENALPNPYFYPYVSLAPNLSSSTMDERIIVDPNIQYSLEGQDCFNAYPSLYLPNSRVNPYNNCYYGSIPAQEPSYYLDLQIKIITSNLDTSATNIDEKLINPRNLMICLDKIWVCIPGCVREYNFWGTPTGKNIGVFGTLGNIVSPSCIVFNDNLDFFPIVKGSVCEASTMLVATLDGTINAFNPRINPDNTILVVDNCACNSVYTGIAIYRNMVYVTDFFNQKIDVFDDKFNPILDVLFIDPCPDVIPDDFAPYNIVNIGDFLYVTYACQNPYENQYELDGTGLGYINVFTINGIFVKRFASRGTLNVPWGIIEAPTHFGYPAGSLFISNFGSGTINVFDINGCYISNIRDSSGIDLFVSGLRGIACLSFNSKTIYWTSDCDHRVSGLGTINIGKQ</sequence>
<accession>A0ABM7NTG3</accession>
<evidence type="ECO:0000313" key="1">
    <source>
        <dbReference type="EMBL" id="BCS83468.1"/>
    </source>
</evidence>
<dbReference type="Gene3D" id="2.120.10.30">
    <property type="entry name" value="TolB, C-terminal domain"/>
    <property type="match status" value="1"/>
</dbReference>
<dbReference type="NCBIfam" id="TIGR03118">
    <property type="entry name" value="PEPCTERM_chp_1"/>
    <property type="match status" value="1"/>
</dbReference>